<organism evidence="3 4">
    <name type="scientific">Aeromicrobium yanjiei</name>
    <dbReference type="NCBI Taxonomy" id="2662028"/>
    <lineage>
        <taxon>Bacteria</taxon>
        <taxon>Bacillati</taxon>
        <taxon>Actinomycetota</taxon>
        <taxon>Actinomycetes</taxon>
        <taxon>Propionibacteriales</taxon>
        <taxon>Nocardioidaceae</taxon>
        <taxon>Aeromicrobium</taxon>
    </lineage>
</organism>
<keyword evidence="4" id="KW-1185">Reference proteome</keyword>
<reference evidence="3 4" key="1">
    <citation type="submission" date="2019-11" db="EMBL/GenBank/DDBJ databases">
        <authorList>
            <person name="Li J."/>
        </authorList>
    </citation>
    <scope>NUCLEOTIDE SEQUENCE [LARGE SCALE GENOMIC DNA]</scope>
    <source>
        <strain evidence="3 4">MF47</strain>
    </source>
</reference>
<evidence type="ECO:0000313" key="4">
    <source>
        <dbReference type="Proteomes" id="UP000392064"/>
    </source>
</evidence>
<dbReference type="EMBL" id="CP045737">
    <property type="protein sequence ID" value="QGG41139.1"/>
    <property type="molecule type" value="Genomic_DNA"/>
</dbReference>
<evidence type="ECO:0000313" key="3">
    <source>
        <dbReference type="EMBL" id="QGG41139.1"/>
    </source>
</evidence>
<gene>
    <name evidence="3" type="ORF">GEV26_07035</name>
</gene>
<dbReference type="AlphaFoldDB" id="A0A5Q2MH89"/>
<dbReference type="Pfam" id="PF08044">
    <property type="entry name" value="DUF1707"/>
    <property type="match status" value="1"/>
</dbReference>
<feature type="domain" description="DUF1707" evidence="2">
    <location>
        <begin position="23"/>
        <end position="73"/>
    </location>
</feature>
<sequence>MAAADVWLTFSADPRESASADLKASDADRDVAAAALREAYADGRLTRDEYDDRSSTALGVRSLGGFLPLLVDLFPSGPAPVPAVSTQLRSEALVTYRRDLRDARNGWLFVSGLCTAIWAATSGAAGELLFFWPVFPSLGVGIGYASTRLNAESRIEAIEDKLAESRRARRRDDDSPT</sequence>
<protein>
    <submittedName>
        <fullName evidence="3">DUF1707 domain-containing protein</fullName>
    </submittedName>
</protein>
<dbReference type="Proteomes" id="UP000392064">
    <property type="component" value="Chromosome"/>
</dbReference>
<evidence type="ECO:0000256" key="1">
    <source>
        <dbReference type="SAM" id="Phobius"/>
    </source>
</evidence>
<keyword evidence="1" id="KW-0812">Transmembrane</keyword>
<keyword evidence="1" id="KW-1133">Transmembrane helix</keyword>
<keyword evidence="1" id="KW-0472">Membrane</keyword>
<evidence type="ECO:0000259" key="2">
    <source>
        <dbReference type="Pfam" id="PF08044"/>
    </source>
</evidence>
<dbReference type="KEGG" id="aef:GEV26_07035"/>
<dbReference type="RefSeq" id="WP_153652408.1">
    <property type="nucleotide sequence ID" value="NZ_CP045737.1"/>
</dbReference>
<dbReference type="InterPro" id="IPR012551">
    <property type="entry name" value="DUF1707_SHOCT-like"/>
</dbReference>
<accession>A0A5Q2MH89</accession>
<feature type="transmembrane region" description="Helical" evidence="1">
    <location>
        <begin position="106"/>
        <end position="124"/>
    </location>
</feature>
<name>A0A5Q2MH89_9ACTN</name>
<proteinExistence type="predicted"/>